<name>A0AA44F930_AGRTU</name>
<dbReference type="RefSeq" id="WP_065658589.1">
    <property type="nucleotide sequence ID" value="NZ_CP123838.1"/>
</dbReference>
<gene>
    <name evidence="3" type="ORF">G6M46_21040</name>
</gene>
<sequence length="196" mass="21555">MSKVVRFRPRQRTQPASSGPFLKLVALGMLGSFIVGASASYFINGYNVAPAQASAPKERGVSVFRGNQQKSEHTSLSRTTPTATYTYCAGKVRVDCVVDGDTFWNNGVKIRVADIDAPEIGTPRCASEKALGDRATRRLLELVNAGPFEMQSWSGRDEDRYGRKLRVLVRNGRSLGDVLVSEGLARTWTGKRQPWC</sequence>
<dbReference type="InterPro" id="IPR035437">
    <property type="entry name" value="SNase_OB-fold_sf"/>
</dbReference>
<keyword evidence="1" id="KW-1133">Transmembrane helix</keyword>
<evidence type="ECO:0000256" key="1">
    <source>
        <dbReference type="SAM" id="Phobius"/>
    </source>
</evidence>
<evidence type="ECO:0000313" key="4">
    <source>
        <dbReference type="Proteomes" id="UP000702952"/>
    </source>
</evidence>
<dbReference type="InterPro" id="IPR016071">
    <property type="entry name" value="Staphylococal_nuclease_OB-fold"/>
</dbReference>
<comment type="caution">
    <text evidence="3">The sequence shown here is derived from an EMBL/GenBank/DDBJ whole genome shotgun (WGS) entry which is preliminary data.</text>
</comment>
<organism evidence="3 4">
    <name type="scientific">Agrobacterium tumefaciens</name>
    <dbReference type="NCBI Taxonomy" id="358"/>
    <lineage>
        <taxon>Bacteria</taxon>
        <taxon>Pseudomonadati</taxon>
        <taxon>Pseudomonadota</taxon>
        <taxon>Alphaproteobacteria</taxon>
        <taxon>Hyphomicrobiales</taxon>
        <taxon>Rhizobiaceae</taxon>
        <taxon>Rhizobium/Agrobacterium group</taxon>
        <taxon>Agrobacterium</taxon>
        <taxon>Agrobacterium tumefaciens complex</taxon>
    </lineage>
</organism>
<feature type="transmembrane region" description="Helical" evidence="1">
    <location>
        <begin position="21"/>
        <end position="43"/>
    </location>
</feature>
<accession>A0AA44F930</accession>
<feature type="domain" description="TNase-like" evidence="2">
    <location>
        <begin position="88"/>
        <end position="186"/>
    </location>
</feature>
<proteinExistence type="predicted"/>
<keyword evidence="1" id="KW-0812">Transmembrane</keyword>
<dbReference type="PROSITE" id="PS50830">
    <property type="entry name" value="TNASE_3"/>
    <property type="match status" value="1"/>
</dbReference>
<dbReference type="EMBL" id="JAAMAY010000030">
    <property type="protein sequence ID" value="NTC30621.1"/>
    <property type="molecule type" value="Genomic_DNA"/>
</dbReference>
<dbReference type="Proteomes" id="UP000702952">
    <property type="component" value="Unassembled WGS sequence"/>
</dbReference>
<dbReference type="Pfam" id="PF00565">
    <property type="entry name" value="SNase"/>
    <property type="match status" value="1"/>
</dbReference>
<evidence type="ECO:0000259" key="2">
    <source>
        <dbReference type="PROSITE" id="PS50830"/>
    </source>
</evidence>
<dbReference type="SUPFAM" id="SSF50199">
    <property type="entry name" value="Staphylococcal nuclease"/>
    <property type="match status" value="1"/>
</dbReference>
<dbReference type="Gene3D" id="2.40.50.90">
    <property type="match status" value="1"/>
</dbReference>
<dbReference type="AlphaFoldDB" id="A0AA44F930"/>
<protein>
    <submittedName>
        <fullName evidence="3">Thermonuclease family protein</fullName>
    </submittedName>
</protein>
<reference evidence="3" key="1">
    <citation type="journal article" date="2020" name="Science">
        <title>Unexpected conservation and global transmission of agrobacterial virulence plasmids.</title>
        <authorList>
            <person name="Weisberg A.J."/>
            <person name="Davis E.W. 2nd"/>
            <person name="Tabima J."/>
            <person name="Belcher M.S."/>
            <person name="Miller M."/>
            <person name="Kuo C.H."/>
            <person name="Loper J.E."/>
            <person name="Grunwald N.J."/>
            <person name="Putnam M.L."/>
            <person name="Chang J.H."/>
        </authorList>
    </citation>
    <scope>NUCLEOTIDE SEQUENCE</scope>
    <source>
        <strain evidence="3">17-1853-1a</strain>
    </source>
</reference>
<evidence type="ECO:0000313" key="3">
    <source>
        <dbReference type="EMBL" id="NTC30621.1"/>
    </source>
</evidence>
<keyword evidence="1" id="KW-0472">Membrane</keyword>